<comment type="caution">
    <text evidence="2">The sequence shown here is derived from an EMBL/GenBank/DDBJ whole genome shotgun (WGS) entry which is preliminary data.</text>
</comment>
<reference evidence="2 3" key="1">
    <citation type="journal article" date="2024" name="J Genomics">
        <title>Draft genome sequencing and assembly of Favolaschia claudopus CIRM-BRFM 2984 isolated from oak limbs.</title>
        <authorList>
            <person name="Navarro D."/>
            <person name="Drula E."/>
            <person name="Chaduli D."/>
            <person name="Cazenave R."/>
            <person name="Ahrendt S."/>
            <person name="Wang J."/>
            <person name="Lipzen A."/>
            <person name="Daum C."/>
            <person name="Barry K."/>
            <person name="Grigoriev I.V."/>
            <person name="Favel A."/>
            <person name="Rosso M.N."/>
            <person name="Martin F."/>
        </authorList>
    </citation>
    <scope>NUCLEOTIDE SEQUENCE [LARGE SCALE GENOMIC DNA]</scope>
    <source>
        <strain evidence="2 3">CIRM-BRFM 2984</strain>
    </source>
</reference>
<feature type="region of interest" description="Disordered" evidence="1">
    <location>
        <begin position="1"/>
        <end position="20"/>
    </location>
</feature>
<evidence type="ECO:0000256" key="1">
    <source>
        <dbReference type="SAM" id="MobiDB-lite"/>
    </source>
</evidence>
<keyword evidence="3" id="KW-1185">Reference proteome</keyword>
<feature type="region of interest" description="Disordered" evidence="1">
    <location>
        <begin position="31"/>
        <end position="166"/>
    </location>
</feature>
<name>A0AAW0BM00_9AGAR</name>
<sequence length="1372" mass="152547">MKSTAVPVGTKASWLEGAGITAEQLVRIQTDNRSFSAPRSHHDQTRQEQAQLASSSKKKREKEKEKEKKENENGGKKEKSKELRLSNIEGHFKRVVAKDDQDDEPPRKRLKHAQGEAVEAKNIKKQRKRAAGATTSDENVRIGKRTRHSNPSNEEGSAAKKRNVGNTVLPVGMSSTRLPNLIFPKAPLVIIDLSQSDDEASNKSSSIAVPTHASSTLPQGFRPVPPNPLGERRSYDDEEPYSLEYIGPPETPIIPATPAAHSVGSSSSAPRNVKASVRAEVTSAVSGKGKGKGSVSPRGEQQDSNGLPSVFVLPPPQSRHTAMTRATYEMYKHIVPYFEEYGLDPLYSELDTVLTILAASAKPKHWLEQPFATLAGYDNCHRYAHNEAGAVYVRVWEIAQNLLPLYDNRVRTHPAFNPKHESKQSVIMAAARAQRGASARFGYAGQTRQTLVQRQTGDQGLLSIYRQVAQEMEKEGLAVKYGKIRVFETEDWTQRMIDMGEFACQGLIGVKNSVNFLFMAESFRFLITPELLDLVRPLGDPTTPRPGVAFVLDGPGPVHIDMHTMLKSATLQTLQHLTDNLLAEAIITVIDIKARYGSNSSKRLRPGEAQEQLAALAQHNVAVVCGFLAMEALCDLEVLEVQDGERAGQPLEFGPDLREGQVLNALWTKTKLPIHLGCILHPGHGSHRGAYSEEQRRIHRAMEAMCIVMRAKLWPDDHPAQILATALPFLKTVTGIQAEANEADLADLHTPEEWLYLKEKLLQPLDYNPLAWCHIVRPCAAGEGTRRLVMGNASASATYNDDQRRLTKISAPLVTRGEGVVVKDVNKGDRIQWHFTATHLTIYGESADDLRLKIPWGCAERYSGMWPLFVVATLYGVVDPSLAHQILDDQERTLLGQALIKSRLPEKDLRKKVCAMVGNRLGDLDLIQPWWRLLSPKPVPEGSPAWHRVNSSHAWYRAVGETTLSIHVGETTEVGEALRLVLDAGWARLIDVHNKSYWEQTITSAWNSVNIADTCVVSIGLLMGFVDPNDLVAEPEGQMSTRRLFEHRVPDQDKRDVIEALVANQIPGFTVDTMASSFRFMHPEENDPDSFHPVGPGLKGYHWCRNMGRVSSDIVRPTIFLDASLAGVPLRPVVTATQVQLRREGSDEAVWYREIEDGWNGTAQYIHIWIAGGLFMGLINPEDLPERQPEAQMSTRRLFEHRVPDQDKRDIIEALVAEKIPGFTVDHLAPSFRLIRATDNDPSSFGTVVRRVQRGKNPRYIWDRSVGGVGGESVRLKASLKVLQNGVDLRPVVTSTHIELRREQMDSADWNRTIAEAWMGKQKPLHLFVAAGLFGGVILPEGISSFSNLSFAFIDFFVSAASLIPRLQWKLL</sequence>
<feature type="compositionally biased region" description="Basic and acidic residues" evidence="1">
    <location>
        <begin position="62"/>
        <end position="107"/>
    </location>
</feature>
<evidence type="ECO:0000313" key="3">
    <source>
        <dbReference type="Proteomes" id="UP001362999"/>
    </source>
</evidence>
<feature type="region of interest" description="Disordered" evidence="1">
    <location>
        <begin position="255"/>
        <end position="316"/>
    </location>
</feature>
<accession>A0AAW0BM00</accession>
<feature type="compositionally biased region" description="Polar residues" evidence="1">
    <location>
        <begin position="202"/>
        <end position="218"/>
    </location>
</feature>
<proteinExistence type="predicted"/>
<evidence type="ECO:0000313" key="2">
    <source>
        <dbReference type="EMBL" id="KAK7027597.1"/>
    </source>
</evidence>
<feature type="region of interest" description="Disordered" evidence="1">
    <location>
        <begin position="200"/>
        <end position="235"/>
    </location>
</feature>
<dbReference type="Proteomes" id="UP001362999">
    <property type="component" value="Unassembled WGS sequence"/>
</dbReference>
<organism evidence="2 3">
    <name type="scientific">Favolaschia claudopus</name>
    <dbReference type="NCBI Taxonomy" id="2862362"/>
    <lineage>
        <taxon>Eukaryota</taxon>
        <taxon>Fungi</taxon>
        <taxon>Dikarya</taxon>
        <taxon>Basidiomycota</taxon>
        <taxon>Agaricomycotina</taxon>
        <taxon>Agaricomycetes</taxon>
        <taxon>Agaricomycetidae</taxon>
        <taxon>Agaricales</taxon>
        <taxon>Marasmiineae</taxon>
        <taxon>Mycenaceae</taxon>
        <taxon>Favolaschia</taxon>
    </lineage>
</organism>
<protein>
    <submittedName>
        <fullName evidence="2">Uncharacterized protein</fullName>
    </submittedName>
</protein>
<dbReference type="EMBL" id="JAWWNJ010000029">
    <property type="protein sequence ID" value="KAK7027597.1"/>
    <property type="molecule type" value="Genomic_DNA"/>
</dbReference>
<gene>
    <name evidence="2" type="ORF">R3P38DRAFT_3190488</name>
</gene>